<dbReference type="InterPro" id="IPR053150">
    <property type="entry name" value="Teicoplanin_resist-assoc"/>
</dbReference>
<dbReference type="PANTHER" id="PTHR36834">
    <property type="entry name" value="MEMBRANE PROTEIN-RELATED"/>
    <property type="match status" value="1"/>
</dbReference>
<proteinExistence type="predicted"/>
<feature type="transmembrane region" description="Helical" evidence="1">
    <location>
        <begin position="36"/>
        <end position="57"/>
    </location>
</feature>
<keyword evidence="1" id="KW-0812">Transmembrane</keyword>
<keyword evidence="1" id="KW-0472">Membrane</keyword>
<evidence type="ECO:0000256" key="1">
    <source>
        <dbReference type="SAM" id="Phobius"/>
    </source>
</evidence>
<name>A0ABX1Z596_9BACL</name>
<accession>A0ABX1Z596</accession>
<reference evidence="3 4" key="1">
    <citation type="submission" date="2019-10" db="EMBL/GenBank/DDBJ databases">
        <title>Description of Paenibacillus choica sp. nov.</title>
        <authorList>
            <person name="Carlier A."/>
            <person name="Qi S."/>
        </authorList>
    </citation>
    <scope>NUCLEOTIDE SEQUENCE [LARGE SCALE GENOMIC DNA]</scope>
    <source>
        <strain evidence="3 4">LMG 31460</strain>
    </source>
</reference>
<evidence type="ECO:0000259" key="2">
    <source>
        <dbReference type="Pfam" id="PF04892"/>
    </source>
</evidence>
<protein>
    <submittedName>
        <fullName evidence="3">VanZ family protein</fullName>
    </submittedName>
</protein>
<dbReference type="Pfam" id="PF04892">
    <property type="entry name" value="VanZ"/>
    <property type="match status" value="1"/>
</dbReference>
<feature type="transmembrane region" description="Helical" evidence="1">
    <location>
        <begin position="129"/>
        <end position="148"/>
    </location>
</feature>
<feature type="transmembrane region" description="Helical" evidence="1">
    <location>
        <begin position="6"/>
        <end position="24"/>
    </location>
</feature>
<feature type="transmembrane region" description="Helical" evidence="1">
    <location>
        <begin position="98"/>
        <end position="117"/>
    </location>
</feature>
<gene>
    <name evidence="3" type="ORF">GC102_15025</name>
</gene>
<dbReference type="RefSeq" id="WP_171690286.1">
    <property type="nucleotide sequence ID" value="NZ_WHOC01000075.1"/>
</dbReference>
<feature type="domain" description="VanZ-like" evidence="2">
    <location>
        <begin position="40"/>
        <end position="175"/>
    </location>
</feature>
<dbReference type="InterPro" id="IPR006976">
    <property type="entry name" value="VanZ-like"/>
</dbReference>
<feature type="transmembrane region" description="Helical" evidence="1">
    <location>
        <begin position="160"/>
        <end position="180"/>
    </location>
</feature>
<organism evidence="3 4">
    <name type="scientific">Paenibacillus germinis</name>
    <dbReference type="NCBI Taxonomy" id="2654979"/>
    <lineage>
        <taxon>Bacteria</taxon>
        <taxon>Bacillati</taxon>
        <taxon>Bacillota</taxon>
        <taxon>Bacilli</taxon>
        <taxon>Bacillales</taxon>
        <taxon>Paenibacillaceae</taxon>
        <taxon>Paenibacillus</taxon>
    </lineage>
</organism>
<sequence>MYSIYNAVTIGSLILILYVLIDFIRNKTKSFISRVIFYSFIFYLLNVVQVTTGGIIFPPQNDSAPVLMQLIPFYFIGDWINIYRNNGFDWFFWNSVKLSFYNLIMLAPFGVYLLLLFKSKRISKSIFTVFLVSLTIESSQFILGYLGFVRSREFDIDDLILNTLGGSIGYLFIALSSRFIQSLQNRHNGKEMNPLR</sequence>
<keyword evidence="1" id="KW-1133">Transmembrane helix</keyword>
<dbReference type="Proteomes" id="UP000658690">
    <property type="component" value="Unassembled WGS sequence"/>
</dbReference>
<evidence type="ECO:0000313" key="3">
    <source>
        <dbReference type="EMBL" id="NOU87083.1"/>
    </source>
</evidence>
<dbReference type="EMBL" id="WHOC01000075">
    <property type="protein sequence ID" value="NOU87083.1"/>
    <property type="molecule type" value="Genomic_DNA"/>
</dbReference>
<comment type="caution">
    <text evidence="3">The sequence shown here is derived from an EMBL/GenBank/DDBJ whole genome shotgun (WGS) entry which is preliminary data.</text>
</comment>
<dbReference type="PANTHER" id="PTHR36834:SF1">
    <property type="entry name" value="INTEGRAL MEMBRANE PROTEIN"/>
    <property type="match status" value="1"/>
</dbReference>
<keyword evidence="4" id="KW-1185">Reference proteome</keyword>
<evidence type="ECO:0000313" key="4">
    <source>
        <dbReference type="Proteomes" id="UP000658690"/>
    </source>
</evidence>